<dbReference type="InterPro" id="IPR036388">
    <property type="entry name" value="WH-like_DNA-bd_sf"/>
</dbReference>
<comment type="caution">
    <text evidence="5">The sequence shown here is derived from an EMBL/GenBank/DDBJ whole genome shotgun (WGS) entry which is preliminary data.</text>
</comment>
<dbReference type="RefSeq" id="WP_105302478.1">
    <property type="nucleotide sequence ID" value="NZ_JAQXPC010000104.1"/>
</dbReference>
<dbReference type="GO" id="GO:0003677">
    <property type="term" value="F:DNA binding"/>
    <property type="evidence" value="ECO:0007669"/>
    <property type="project" value="UniProtKB-KW"/>
</dbReference>
<evidence type="ECO:0000259" key="4">
    <source>
        <dbReference type="PROSITE" id="PS50949"/>
    </source>
</evidence>
<keyword evidence="3" id="KW-0804">Transcription</keyword>
<dbReference type="InterPro" id="IPR000524">
    <property type="entry name" value="Tscrpt_reg_HTH_GntR"/>
</dbReference>
<dbReference type="InterPro" id="IPR036390">
    <property type="entry name" value="WH_DNA-bd_sf"/>
</dbReference>
<evidence type="ECO:0000256" key="2">
    <source>
        <dbReference type="ARBA" id="ARBA00023125"/>
    </source>
</evidence>
<dbReference type="Proteomes" id="UP000461880">
    <property type="component" value="Unassembled WGS sequence"/>
</dbReference>
<gene>
    <name evidence="5" type="ORF">FYJ51_06885</name>
</gene>
<dbReference type="SMART" id="SM00345">
    <property type="entry name" value="HTH_GNTR"/>
    <property type="match status" value="1"/>
</dbReference>
<dbReference type="PROSITE" id="PS50949">
    <property type="entry name" value="HTH_GNTR"/>
    <property type="match status" value="1"/>
</dbReference>
<evidence type="ECO:0000313" key="5">
    <source>
        <dbReference type="EMBL" id="MSS58628.1"/>
    </source>
</evidence>
<dbReference type="EMBL" id="VUMN01000014">
    <property type="protein sequence ID" value="MSS58628.1"/>
    <property type="molecule type" value="Genomic_DNA"/>
</dbReference>
<keyword evidence="2" id="KW-0238">DNA-binding</keyword>
<dbReference type="AlphaFoldDB" id="A0A7X2NT30"/>
<dbReference type="Gene3D" id="1.10.10.10">
    <property type="entry name" value="Winged helix-like DNA-binding domain superfamily/Winged helix DNA-binding domain"/>
    <property type="match status" value="1"/>
</dbReference>
<sequence>MFLLNIQSKVPIFEQIETQIMRFIETGVLAPGDRLPSVRQMAIDNGINPNTVAKAYAKLEQDGYVNNIPKKGVYVAEVKQTRMIDDRVMAVMKQWREEGIAKETILTCADAAYGEKTDAEN</sequence>
<proteinExistence type="predicted"/>
<dbReference type="GO" id="GO:0003700">
    <property type="term" value="F:DNA-binding transcription factor activity"/>
    <property type="evidence" value="ECO:0007669"/>
    <property type="project" value="InterPro"/>
</dbReference>
<organism evidence="5 6">
    <name type="scientific">Stecheria intestinalis</name>
    <dbReference type="NCBI Taxonomy" id="2606630"/>
    <lineage>
        <taxon>Bacteria</taxon>
        <taxon>Bacillati</taxon>
        <taxon>Bacillota</taxon>
        <taxon>Erysipelotrichia</taxon>
        <taxon>Erysipelotrichales</taxon>
        <taxon>Erysipelotrichaceae</taxon>
        <taxon>Stecheria</taxon>
    </lineage>
</organism>
<evidence type="ECO:0000313" key="6">
    <source>
        <dbReference type="Proteomes" id="UP000461880"/>
    </source>
</evidence>
<evidence type="ECO:0000256" key="1">
    <source>
        <dbReference type="ARBA" id="ARBA00023015"/>
    </source>
</evidence>
<keyword evidence="1" id="KW-0805">Transcription regulation</keyword>
<accession>A0A7X2NT30</accession>
<protein>
    <submittedName>
        <fullName evidence="5">GntR family transcriptional regulator</fullName>
    </submittedName>
</protein>
<evidence type="ECO:0000256" key="3">
    <source>
        <dbReference type="ARBA" id="ARBA00023163"/>
    </source>
</evidence>
<keyword evidence="6" id="KW-1185">Reference proteome</keyword>
<dbReference type="SUPFAM" id="SSF46785">
    <property type="entry name" value="Winged helix' DNA-binding domain"/>
    <property type="match status" value="1"/>
</dbReference>
<dbReference type="PANTHER" id="PTHR38445:SF9">
    <property type="entry name" value="HTH-TYPE TRANSCRIPTIONAL REPRESSOR YTRA"/>
    <property type="match status" value="1"/>
</dbReference>
<feature type="domain" description="HTH gntR-type" evidence="4">
    <location>
        <begin position="10"/>
        <end position="78"/>
    </location>
</feature>
<reference evidence="5 6" key="1">
    <citation type="submission" date="2019-08" db="EMBL/GenBank/DDBJ databases">
        <title>In-depth cultivation of the pig gut microbiome towards novel bacterial diversity and tailored functional studies.</title>
        <authorList>
            <person name="Wylensek D."/>
            <person name="Hitch T.C.A."/>
            <person name="Clavel T."/>
        </authorList>
    </citation>
    <scope>NUCLEOTIDE SEQUENCE [LARGE SCALE GENOMIC DNA]</scope>
    <source>
        <strain evidence="5 6">Oil+RF-744-GAM-WT-6</strain>
    </source>
</reference>
<dbReference type="PANTHER" id="PTHR38445">
    <property type="entry name" value="HTH-TYPE TRANSCRIPTIONAL REPRESSOR YTRA"/>
    <property type="match status" value="1"/>
</dbReference>
<dbReference type="CDD" id="cd07377">
    <property type="entry name" value="WHTH_GntR"/>
    <property type="match status" value="1"/>
</dbReference>
<name>A0A7X2NT30_9FIRM</name>
<dbReference type="Pfam" id="PF00392">
    <property type="entry name" value="GntR"/>
    <property type="match status" value="1"/>
</dbReference>